<feature type="domain" description="Amidohydrolase-related" evidence="1">
    <location>
        <begin position="79"/>
        <end position="445"/>
    </location>
</feature>
<dbReference type="Gene3D" id="1.20.58.520">
    <property type="entry name" value="Amidohydrolase"/>
    <property type="match status" value="1"/>
</dbReference>
<proteinExistence type="predicted"/>
<dbReference type="InterPro" id="IPR032466">
    <property type="entry name" value="Metal_Hydrolase"/>
</dbReference>
<dbReference type="OrthoDB" id="9815657at2"/>
<dbReference type="SUPFAM" id="SSF51556">
    <property type="entry name" value="Metallo-dependent hydrolases"/>
    <property type="match status" value="1"/>
</dbReference>
<dbReference type="PROSITE" id="PS51257">
    <property type="entry name" value="PROKAR_LIPOPROTEIN"/>
    <property type="match status" value="1"/>
</dbReference>
<sequence length="468" mass="51138">MKLILTAVLGVLFFISCKTRKPEADLVIAHVNRIDLESGSVYPNQFIYITGDRIITVLDRAEAAQIEAKETLDATGKYLMTGLWDNHVHFRGGDSLIAENKNLLNLYIANGITTVRDAGGDLTSSVQDWQSQIESGALTGPEIYTSGPKIDGPGATWAGSLEVSGEAEIEAALDSLQQLNVDFVKIYDSTISAENYLEVIAKAEARRMITSGHMPYSVTVDEAVNSGIDAMEHLYYVLKGCSAEEKSITEAVKTGEAGFWSSLDRVMQTYSDSTAQNTFKTLKDQDVFVVPTLHIGHTLSYLDEENHTDDSYLKYMGPGIQKTYGGRINSAKNASPEFVVMRKNLDSAFVKLAGDLHRNGVKLLAGSDCGAFNSYVYPGESLHQELQALVDAGLTPLEALQTSALNGADFLKKDKPLIQTDAVADLVLLNANPLENINHTQDLFAVIKRGNLYSKQDLEDLLKKVSNQ</sequence>
<dbReference type="RefSeq" id="WP_099646540.1">
    <property type="nucleotide sequence ID" value="NZ_KZ319292.1"/>
</dbReference>
<protein>
    <submittedName>
        <fullName evidence="2">Amidohydrolase</fullName>
    </submittedName>
</protein>
<dbReference type="InterPro" id="IPR006680">
    <property type="entry name" value="Amidohydro-rel"/>
</dbReference>
<dbReference type="InterPro" id="IPR051781">
    <property type="entry name" value="Metallo-dep_Hydrolase"/>
</dbReference>
<dbReference type="InterPro" id="IPR011059">
    <property type="entry name" value="Metal-dep_hydrolase_composite"/>
</dbReference>
<comment type="caution">
    <text evidence="2">The sequence shown here is derived from an EMBL/GenBank/DDBJ whole genome shotgun (WGS) entry which is preliminary data.</text>
</comment>
<evidence type="ECO:0000313" key="3">
    <source>
        <dbReference type="Proteomes" id="UP000229433"/>
    </source>
</evidence>
<reference evidence="2 3" key="1">
    <citation type="submission" date="2017-08" db="EMBL/GenBank/DDBJ databases">
        <title>The whole genome shortgun sequences of strain Leeuwenhoekiella nanhaiensis G18 from the South China Sea.</title>
        <authorList>
            <person name="Liu Q."/>
        </authorList>
    </citation>
    <scope>NUCLEOTIDE SEQUENCE [LARGE SCALE GENOMIC DNA]</scope>
    <source>
        <strain evidence="2 3">G18</strain>
    </source>
</reference>
<dbReference type="Gene3D" id="3.40.50.10910">
    <property type="entry name" value="Amidohydrolase"/>
    <property type="match status" value="1"/>
</dbReference>
<dbReference type="EMBL" id="NQXA01000010">
    <property type="protein sequence ID" value="PHQ28925.1"/>
    <property type="molecule type" value="Genomic_DNA"/>
</dbReference>
<organism evidence="2 3">
    <name type="scientific">Leeuwenhoekiella nanhaiensis</name>
    <dbReference type="NCBI Taxonomy" id="1655491"/>
    <lineage>
        <taxon>Bacteria</taxon>
        <taxon>Pseudomonadati</taxon>
        <taxon>Bacteroidota</taxon>
        <taxon>Flavobacteriia</taxon>
        <taxon>Flavobacteriales</taxon>
        <taxon>Flavobacteriaceae</taxon>
        <taxon>Leeuwenhoekiella</taxon>
    </lineage>
</organism>
<accession>A0A2G1VQ86</accession>
<keyword evidence="3" id="KW-1185">Reference proteome</keyword>
<dbReference type="Pfam" id="PF01979">
    <property type="entry name" value="Amidohydro_1"/>
    <property type="match status" value="1"/>
</dbReference>
<keyword evidence="2" id="KW-0378">Hydrolase</keyword>
<dbReference type="GO" id="GO:0016810">
    <property type="term" value="F:hydrolase activity, acting on carbon-nitrogen (but not peptide) bonds"/>
    <property type="evidence" value="ECO:0007669"/>
    <property type="project" value="InterPro"/>
</dbReference>
<dbReference type="PANTHER" id="PTHR43135">
    <property type="entry name" value="ALPHA-D-RIBOSE 1-METHYLPHOSPHONATE 5-TRIPHOSPHATE DIPHOSPHATASE"/>
    <property type="match status" value="1"/>
</dbReference>
<gene>
    <name evidence="2" type="ORF">CJ305_12075</name>
</gene>
<dbReference type="Gene3D" id="3.30.110.90">
    <property type="entry name" value="Amidohydrolase"/>
    <property type="match status" value="1"/>
</dbReference>
<evidence type="ECO:0000313" key="2">
    <source>
        <dbReference type="EMBL" id="PHQ28925.1"/>
    </source>
</evidence>
<evidence type="ECO:0000259" key="1">
    <source>
        <dbReference type="Pfam" id="PF01979"/>
    </source>
</evidence>
<dbReference type="PANTHER" id="PTHR43135:SF3">
    <property type="entry name" value="ALPHA-D-RIBOSE 1-METHYLPHOSPHONATE 5-TRIPHOSPHATE DIPHOSPHATASE"/>
    <property type="match status" value="1"/>
</dbReference>
<name>A0A2G1VQ86_9FLAO</name>
<dbReference type="AlphaFoldDB" id="A0A2G1VQ86"/>
<dbReference type="Gene3D" id="2.30.40.10">
    <property type="entry name" value="Urease, subunit C, domain 1"/>
    <property type="match status" value="1"/>
</dbReference>
<dbReference type="Proteomes" id="UP000229433">
    <property type="component" value="Unassembled WGS sequence"/>
</dbReference>
<dbReference type="SUPFAM" id="SSF51338">
    <property type="entry name" value="Composite domain of metallo-dependent hydrolases"/>
    <property type="match status" value="1"/>
</dbReference>